<dbReference type="PANTHER" id="PTHR42976">
    <property type="entry name" value="BIFUNCTIONAL CHITINASE/LYSOZYME-RELATED"/>
    <property type="match status" value="1"/>
</dbReference>
<accession>A0AAD5U3S3</accession>
<comment type="caution">
    <text evidence="3">The sequence shown here is derived from an EMBL/GenBank/DDBJ whole genome shotgun (WGS) entry which is preliminary data.</text>
</comment>
<dbReference type="SUPFAM" id="SSF51445">
    <property type="entry name" value="(Trans)glycosidases"/>
    <property type="match status" value="1"/>
</dbReference>
<feature type="signal peptide" evidence="2">
    <location>
        <begin position="1"/>
        <end position="20"/>
    </location>
</feature>
<dbReference type="Gene3D" id="3.20.20.80">
    <property type="entry name" value="Glycosidases"/>
    <property type="match status" value="1"/>
</dbReference>
<organism evidence="3 4">
    <name type="scientific">Clydaea vesicula</name>
    <dbReference type="NCBI Taxonomy" id="447962"/>
    <lineage>
        <taxon>Eukaryota</taxon>
        <taxon>Fungi</taxon>
        <taxon>Fungi incertae sedis</taxon>
        <taxon>Chytridiomycota</taxon>
        <taxon>Chytridiomycota incertae sedis</taxon>
        <taxon>Chytridiomycetes</taxon>
        <taxon>Lobulomycetales</taxon>
        <taxon>Lobulomycetaceae</taxon>
        <taxon>Clydaea</taxon>
    </lineage>
</organism>
<sequence>MFKSNLIATFAILLLQLCSAISLSPRALSQPPSFSFSAYKDVSIFLNWNTYIFGTKTGDLINSMPKNMDTITWAFATGECGSEKWASLTPTQIKPNVDNFVALNKNYIISTGGAADAGMKKFIDTYYSPKLIGIDFDIEGGQTDAQIISIINRAIYAQTVFPHLRFSFTIATLGGISTNGLNSKGKIVVDQLKLSGLKNYFINLMVMDYGSTDPTACILKTGNVCDMGKSAIQAAKNLNKNYGIPFSQIELTPMIGGNDVISEVFTIEDVVTVSQFALQNKLGGIHYWSYDRDYDCPLGAAQYNCNTYGLAGTLGFAKKFLEALGGSTTPTTVTATNPPSTPTASNTPGTPTATNETKPSTTSTTKSAASTPTPTKCPVNAFDCGGKSPNKKKNPLVPNSRCCCNTGKKYSTSKGMCK</sequence>
<evidence type="ECO:0000256" key="1">
    <source>
        <dbReference type="SAM" id="MobiDB-lite"/>
    </source>
</evidence>
<dbReference type="InterPro" id="IPR017853">
    <property type="entry name" value="GH"/>
</dbReference>
<evidence type="ECO:0000313" key="4">
    <source>
        <dbReference type="Proteomes" id="UP001211065"/>
    </source>
</evidence>
<dbReference type="EMBL" id="JADGJW010000271">
    <property type="protein sequence ID" value="KAJ3220822.1"/>
    <property type="molecule type" value="Genomic_DNA"/>
</dbReference>
<proteinExistence type="predicted"/>
<evidence type="ECO:0000256" key="2">
    <source>
        <dbReference type="SAM" id="SignalP"/>
    </source>
</evidence>
<name>A0AAD5U3S3_9FUNG</name>
<dbReference type="InterPro" id="IPR052750">
    <property type="entry name" value="GH18_Chitinase"/>
</dbReference>
<feature type="region of interest" description="Disordered" evidence="1">
    <location>
        <begin position="328"/>
        <end position="374"/>
    </location>
</feature>
<dbReference type="PANTHER" id="PTHR42976:SF1">
    <property type="entry name" value="GH18 DOMAIN-CONTAINING PROTEIN-RELATED"/>
    <property type="match status" value="1"/>
</dbReference>
<reference evidence="3" key="1">
    <citation type="submission" date="2020-05" db="EMBL/GenBank/DDBJ databases">
        <title>Phylogenomic resolution of chytrid fungi.</title>
        <authorList>
            <person name="Stajich J.E."/>
            <person name="Amses K."/>
            <person name="Simmons R."/>
            <person name="Seto K."/>
            <person name="Myers J."/>
            <person name="Bonds A."/>
            <person name="Quandt C.A."/>
            <person name="Barry K."/>
            <person name="Liu P."/>
            <person name="Grigoriev I."/>
            <person name="Longcore J.E."/>
            <person name="James T.Y."/>
        </authorList>
    </citation>
    <scope>NUCLEOTIDE SEQUENCE</scope>
    <source>
        <strain evidence="3">JEL0476</strain>
    </source>
</reference>
<evidence type="ECO:0000313" key="3">
    <source>
        <dbReference type="EMBL" id="KAJ3220822.1"/>
    </source>
</evidence>
<keyword evidence="2" id="KW-0732">Signal</keyword>
<gene>
    <name evidence="3" type="ORF">HK099_003999</name>
</gene>
<feature type="chain" id="PRO_5041993786" description="Chitinase" evidence="2">
    <location>
        <begin position="21"/>
        <end position="418"/>
    </location>
</feature>
<dbReference type="AlphaFoldDB" id="A0AAD5U3S3"/>
<keyword evidence="4" id="KW-1185">Reference proteome</keyword>
<evidence type="ECO:0008006" key="5">
    <source>
        <dbReference type="Google" id="ProtNLM"/>
    </source>
</evidence>
<dbReference type="Proteomes" id="UP001211065">
    <property type="component" value="Unassembled WGS sequence"/>
</dbReference>
<protein>
    <recommendedName>
        <fullName evidence="5">Chitinase</fullName>
    </recommendedName>
</protein>